<dbReference type="KEGG" id="vg:18266173"/>
<accession>W5S5Z0</accession>
<evidence type="ECO:0000313" key="1">
    <source>
        <dbReference type="EMBL" id="AHH01712.1"/>
    </source>
</evidence>
<keyword evidence="2" id="KW-1185">Reference proteome</keyword>
<reference evidence="1 2" key="1">
    <citation type="journal article" date="2014" name="Proc. Natl. Acad. Sci. U.S.A.">
        <title>Thirty-thousand-year-old distant relative of giant icosahedral DNA viruses with a pandoravirus morphology.</title>
        <authorList>
            <person name="Legendre M."/>
            <person name="Bartoli J."/>
            <person name="Shmakova L."/>
            <person name="Jeudy S."/>
            <person name="Labadie K."/>
            <person name="Adrait A."/>
            <person name="Lescot M."/>
            <person name="Poirot O."/>
            <person name="Bertaux L."/>
            <person name="Bruley C."/>
            <person name="Coute Y."/>
            <person name="Rivkina E."/>
            <person name="Abergel C."/>
            <person name="Claverie J.M."/>
        </authorList>
    </citation>
    <scope>NUCLEOTIDE SEQUENCE [LARGE SCALE GENOMIC DNA]</scope>
    <source>
        <strain evidence="1">P1084-T</strain>
    </source>
</reference>
<dbReference type="Proteomes" id="UP000202176">
    <property type="component" value="Segment"/>
</dbReference>
<dbReference type="EMBL" id="KF740664">
    <property type="protein sequence ID" value="AHH01712.1"/>
    <property type="molecule type" value="Genomic_DNA"/>
</dbReference>
<name>W5S5Z0_9VIRU</name>
<protein>
    <submittedName>
        <fullName evidence="1">Uncharacterized protein</fullName>
    </submittedName>
</protein>
<dbReference type="GeneID" id="18266173"/>
<gene>
    <name evidence="1" type="ORF">pv_145</name>
</gene>
<proteinExistence type="predicted"/>
<evidence type="ECO:0000313" key="2">
    <source>
        <dbReference type="Proteomes" id="UP000202176"/>
    </source>
</evidence>
<dbReference type="RefSeq" id="YP_009001047.1">
    <property type="nucleotide sequence ID" value="NC_023423.1"/>
</dbReference>
<organism evidence="1 2">
    <name type="scientific">Pithovirus sibericum</name>
    <dbReference type="NCBI Taxonomy" id="1450746"/>
    <lineage>
        <taxon>Viruses</taxon>
        <taxon>Pithoviruses</taxon>
        <taxon>Orthopithovirinae</taxon>
        <taxon>Alphapithovirus</taxon>
        <taxon>Alphapithovirus sibericum</taxon>
    </lineage>
</organism>
<sequence length="364" mass="41196">MFPSNSFPPQDLFTDEELYDRRKEVLTRLVSDPEEFALNGYQATILGYVTVSPFDFSTDRVTELPSQEQRASRDLCLATSTAGRPVVPLIEYLPFSYTANTETRLCHCETSETQSQLICDPFTSEVLVAFVVDFSVRNSSVFPSGVSTYQQILAAYFCSGKGHLLERPTESTFSSLLPTLDEQTLKSAILQVLTTLDFLWQACRFVSPLTFEDIRINSQPVSYTYGSTSISSPLTFQIGNFSQSRCSVQTRFGHCILFSRRLLPFPSISLDSLEPTTVYSSNLELTRPVPVYFFLCSLFANSSTRRILLTSSWGQKMWEKLWVKEQLNQASQIFLSTEMFVPDQLEGFQMKCSILSSLLSEEEK</sequence>